<comment type="pathway">
    <text evidence="1 7">Bacterial outer membrane biogenesis; LPS core biosynthesis.</text>
</comment>
<dbReference type="EMBL" id="AP024702">
    <property type="protein sequence ID" value="BCX49802.1"/>
    <property type="molecule type" value="Genomic_DNA"/>
</dbReference>
<evidence type="ECO:0000313" key="9">
    <source>
        <dbReference type="EMBL" id="BCX49802.1"/>
    </source>
</evidence>
<protein>
    <recommendedName>
        <fullName evidence="3 7">3-deoxy-D-manno-octulosonic acid transferase</fullName>
        <shortName evidence="7">Kdo transferase</shortName>
        <ecNumber evidence="2 7">2.4.99.12</ecNumber>
    </recommendedName>
    <alternativeName>
        <fullName evidence="5 7">Lipid IV(A) 3-deoxy-D-manno-octulosonic acid transferase</fullName>
    </alternativeName>
</protein>
<evidence type="ECO:0000313" key="10">
    <source>
        <dbReference type="Proteomes" id="UP001374893"/>
    </source>
</evidence>
<dbReference type="Gene3D" id="3.40.50.11720">
    <property type="entry name" value="3-Deoxy-D-manno-octulosonic-acid transferase, N-terminal domain"/>
    <property type="match status" value="1"/>
</dbReference>
<organism evidence="9 10">
    <name type="scientific">Haloferula helveola</name>
    <dbReference type="NCBI Taxonomy" id="490095"/>
    <lineage>
        <taxon>Bacteria</taxon>
        <taxon>Pseudomonadati</taxon>
        <taxon>Verrucomicrobiota</taxon>
        <taxon>Verrucomicrobiia</taxon>
        <taxon>Verrucomicrobiales</taxon>
        <taxon>Verrucomicrobiaceae</taxon>
        <taxon>Haloferula</taxon>
    </lineage>
</organism>
<evidence type="ECO:0000256" key="3">
    <source>
        <dbReference type="ARBA" id="ARBA00019077"/>
    </source>
</evidence>
<evidence type="ECO:0000256" key="2">
    <source>
        <dbReference type="ARBA" id="ARBA00012621"/>
    </source>
</evidence>
<evidence type="ECO:0000256" key="6">
    <source>
        <dbReference type="ARBA" id="ARBA00049183"/>
    </source>
</evidence>
<dbReference type="RefSeq" id="WP_338686571.1">
    <property type="nucleotide sequence ID" value="NZ_AP024702.1"/>
</dbReference>
<keyword evidence="10" id="KW-1185">Reference proteome</keyword>
<comment type="function">
    <text evidence="7">Involved in lipopolysaccharide (LPS) biosynthesis. Catalyzes the transfer of 3-deoxy-D-manno-octulosonate (Kdo) residue(s) from CMP-Kdo to lipid IV(A), the tetraacyldisaccharide-1,4'-bisphosphate precursor of lipid A.</text>
</comment>
<evidence type="ECO:0000256" key="7">
    <source>
        <dbReference type="RuleBase" id="RU365103"/>
    </source>
</evidence>
<comment type="catalytic activity">
    <reaction evidence="6 7">
        <text>lipid IVA (E. coli) + CMP-3-deoxy-beta-D-manno-octulosonate = alpha-Kdo-(2-&gt;6)-lipid IVA (E. coli) + CMP + H(+)</text>
        <dbReference type="Rhea" id="RHEA:28066"/>
        <dbReference type="ChEBI" id="CHEBI:15378"/>
        <dbReference type="ChEBI" id="CHEBI:58603"/>
        <dbReference type="ChEBI" id="CHEBI:60364"/>
        <dbReference type="ChEBI" id="CHEBI:60377"/>
        <dbReference type="ChEBI" id="CHEBI:85987"/>
        <dbReference type="EC" id="2.4.99.12"/>
    </reaction>
</comment>
<keyword evidence="7" id="KW-0812">Transmembrane</keyword>
<dbReference type="GO" id="GO:0016740">
    <property type="term" value="F:transferase activity"/>
    <property type="evidence" value="ECO:0007669"/>
    <property type="project" value="UniProtKB-KW"/>
</dbReference>
<keyword evidence="7" id="KW-0448">Lipopolysaccharide biosynthesis</keyword>
<reference evidence="9 10" key="1">
    <citation type="submission" date="2021-06" db="EMBL/GenBank/DDBJ databases">
        <title>Complete genome of Haloferula helveola possessing various polysaccharide degrading enzymes.</title>
        <authorList>
            <person name="Takami H."/>
            <person name="Huang C."/>
            <person name="Hamasaki K."/>
        </authorList>
    </citation>
    <scope>NUCLEOTIDE SEQUENCE [LARGE SCALE GENOMIC DNA]</scope>
    <source>
        <strain evidence="9 10">CN-1</strain>
    </source>
</reference>
<gene>
    <name evidence="9" type="primary">waaA</name>
    <name evidence="9" type="ORF">HAHE_37100</name>
</gene>
<keyword evidence="7" id="KW-0472">Membrane</keyword>
<evidence type="ECO:0000256" key="1">
    <source>
        <dbReference type="ARBA" id="ARBA00004713"/>
    </source>
</evidence>
<feature type="domain" description="3-deoxy-D-manno-octulosonic-acid transferase N-terminal" evidence="8">
    <location>
        <begin position="37"/>
        <end position="215"/>
    </location>
</feature>
<keyword evidence="4 7" id="KW-0808">Transferase</keyword>
<proteinExistence type="inferred from homology"/>
<accession>A0ABM7RGS4</accession>
<evidence type="ECO:0000256" key="4">
    <source>
        <dbReference type="ARBA" id="ARBA00022679"/>
    </source>
</evidence>
<dbReference type="Proteomes" id="UP001374893">
    <property type="component" value="Chromosome"/>
</dbReference>
<comment type="subcellular location">
    <subcellularLocation>
        <location evidence="7">Cell membrane</location>
    </subcellularLocation>
</comment>
<dbReference type="EC" id="2.4.99.12" evidence="2 7"/>
<dbReference type="Gene3D" id="3.40.50.2000">
    <property type="entry name" value="Glycogen Phosphorylase B"/>
    <property type="match status" value="1"/>
</dbReference>
<dbReference type="PANTHER" id="PTHR42755:SF1">
    <property type="entry name" value="3-DEOXY-D-MANNO-OCTULOSONIC ACID TRANSFERASE, MITOCHONDRIAL-RELATED"/>
    <property type="match status" value="1"/>
</dbReference>
<evidence type="ECO:0000256" key="5">
    <source>
        <dbReference type="ARBA" id="ARBA00031445"/>
    </source>
</evidence>
<comment type="similarity">
    <text evidence="7">Belongs to the glycosyltransferase group 1 family.</text>
</comment>
<sequence length="424" mass="46093">MSWPILLYRLLLPAYVLAAFPGWLWKMGRRGGFGTGLSERLGLYRGDAEFEHAGAVHVHAVSVGETLLALKLIRAWRERDPERQIVLAVATATGHAVGVEGAPEGVRVVYQPIDFRICVDRYLSRFEPAAVMLVEGEMWPNLMLRCEASGIPVSLVNARMSPRSRRRFRKFASLVRPVFSRLDRVALQEEADAALWEVLGVPSEKVRCTGSLKFDSTGAALPQQRPEFAEMIRVCSGGREVVLAASTHAGEEELVAAAVREAGAFPLIVPRHAERRWEVTQALEKAGFKVVLRSAFAPPEVNEDVVLVVDSTGELRDWTAHADAVVIGKSFLGVGGQSPAEAVLAGVPVVFGPHMENFEPLATQMSDSGGVIRVPETGDLSEGIRRALVGNVAPDKARGCLQAHQGAAARTLDWVEEGLPDCCR</sequence>
<name>A0ABM7RGS4_9BACT</name>
<dbReference type="InterPro" id="IPR038107">
    <property type="entry name" value="Glycos_transf_N_sf"/>
</dbReference>
<dbReference type="SUPFAM" id="SSF53756">
    <property type="entry name" value="UDP-Glycosyltransferase/glycogen phosphorylase"/>
    <property type="match status" value="1"/>
</dbReference>
<dbReference type="InterPro" id="IPR039901">
    <property type="entry name" value="Kdotransferase"/>
</dbReference>
<dbReference type="InterPro" id="IPR007507">
    <property type="entry name" value="Glycos_transf_N"/>
</dbReference>
<keyword evidence="7" id="KW-1003">Cell membrane</keyword>
<keyword evidence="7" id="KW-1133">Transmembrane helix</keyword>
<evidence type="ECO:0000259" key="8">
    <source>
        <dbReference type="Pfam" id="PF04413"/>
    </source>
</evidence>
<feature type="transmembrane region" description="Helical" evidence="7">
    <location>
        <begin position="6"/>
        <end position="25"/>
    </location>
</feature>
<dbReference type="PANTHER" id="PTHR42755">
    <property type="entry name" value="3-DEOXY-MANNO-OCTULOSONATE CYTIDYLYLTRANSFERASE"/>
    <property type="match status" value="1"/>
</dbReference>
<dbReference type="Pfam" id="PF04413">
    <property type="entry name" value="Glycos_transf_N"/>
    <property type="match status" value="1"/>
</dbReference>